<evidence type="ECO:0000256" key="1">
    <source>
        <dbReference type="SAM" id="MobiDB-lite"/>
    </source>
</evidence>
<reference evidence="2" key="1">
    <citation type="journal article" date="2022" name="bioRxiv">
        <title>Sequencing and chromosome-scale assembly of the giantPleurodeles waltlgenome.</title>
        <authorList>
            <person name="Brown T."/>
            <person name="Elewa A."/>
            <person name="Iarovenko S."/>
            <person name="Subramanian E."/>
            <person name="Araus A.J."/>
            <person name="Petzold A."/>
            <person name="Susuki M."/>
            <person name="Suzuki K.-i.T."/>
            <person name="Hayashi T."/>
            <person name="Toyoda A."/>
            <person name="Oliveira C."/>
            <person name="Osipova E."/>
            <person name="Leigh N.D."/>
            <person name="Simon A."/>
            <person name="Yun M.H."/>
        </authorList>
    </citation>
    <scope>NUCLEOTIDE SEQUENCE</scope>
    <source>
        <strain evidence="2">20211129_DDA</strain>
        <tissue evidence="2">Liver</tissue>
    </source>
</reference>
<sequence length="146" mass="15804">MGAGPAPSPPADRAPSAHGRFIQCTAACSLLSRDESALQCASLASAEDAGGTTSLRESPVSVTAASPVAPVPAGPPRSGIRLPLVPLDPWCLQDKFRELSRSGHARDRRIHEAWKKSKKDRRKRRMWHAVNRKGTDPTAGNCRRKY</sequence>
<evidence type="ECO:0008006" key="4">
    <source>
        <dbReference type="Google" id="ProtNLM"/>
    </source>
</evidence>
<keyword evidence="3" id="KW-1185">Reference proteome</keyword>
<dbReference type="Proteomes" id="UP001066276">
    <property type="component" value="Chromosome 8"/>
</dbReference>
<feature type="compositionally biased region" description="Low complexity" evidence="1">
    <location>
        <begin position="58"/>
        <end position="68"/>
    </location>
</feature>
<comment type="caution">
    <text evidence="2">The sequence shown here is derived from an EMBL/GenBank/DDBJ whole genome shotgun (WGS) entry which is preliminary data.</text>
</comment>
<gene>
    <name evidence="2" type="ORF">NDU88_006321</name>
</gene>
<dbReference type="AlphaFoldDB" id="A0AAV7NQE6"/>
<accession>A0AAV7NQE6</accession>
<evidence type="ECO:0000313" key="2">
    <source>
        <dbReference type="EMBL" id="KAJ1118126.1"/>
    </source>
</evidence>
<organism evidence="2 3">
    <name type="scientific">Pleurodeles waltl</name>
    <name type="common">Iberian ribbed newt</name>
    <dbReference type="NCBI Taxonomy" id="8319"/>
    <lineage>
        <taxon>Eukaryota</taxon>
        <taxon>Metazoa</taxon>
        <taxon>Chordata</taxon>
        <taxon>Craniata</taxon>
        <taxon>Vertebrata</taxon>
        <taxon>Euteleostomi</taxon>
        <taxon>Amphibia</taxon>
        <taxon>Batrachia</taxon>
        <taxon>Caudata</taxon>
        <taxon>Salamandroidea</taxon>
        <taxon>Salamandridae</taxon>
        <taxon>Pleurodelinae</taxon>
        <taxon>Pleurodeles</taxon>
    </lineage>
</organism>
<name>A0AAV7NQE6_PLEWA</name>
<proteinExistence type="predicted"/>
<feature type="region of interest" description="Disordered" evidence="1">
    <location>
        <begin position="43"/>
        <end position="79"/>
    </location>
</feature>
<dbReference type="EMBL" id="JANPWB010000012">
    <property type="protein sequence ID" value="KAJ1118126.1"/>
    <property type="molecule type" value="Genomic_DNA"/>
</dbReference>
<protein>
    <recommendedName>
        <fullName evidence="4">CCT domain-containing protein</fullName>
    </recommendedName>
</protein>
<evidence type="ECO:0000313" key="3">
    <source>
        <dbReference type="Proteomes" id="UP001066276"/>
    </source>
</evidence>